<dbReference type="InterPro" id="IPR051143">
    <property type="entry name" value="TrkH_K-transport"/>
</dbReference>
<feature type="region of interest" description="Disordered" evidence="7">
    <location>
        <begin position="750"/>
        <end position="769"/>
    </location>
</feature>
<evidence type="ECO:0000313" key="10">
    <source>
        <dbReference type="Proteomes" id="UP000054144"/>
    </source>
</evidence>
<dbReference type="AlphaFoldDB" id="A0A0D7ADQ1"/>
<protein>
    <submittedName>
        <fullName evidence="9">TrkH-domain-containing protein</fullName>
    </submittedName>
</protein>
<feature type="transmembrane region" description="Helical" evidence="8">
    <location>
        <begin position="533"/>
        <end position="551"/>
    </location>
</feature>
<gene>
    <name evidence="9" type="ORF">FISHEDRAFT_43177</name>
</gene>
<keyword evidence="3 8" id="KW-0812">Transmembrane</keyword>
<dbReference type="GO" id="GO:0030007">
    <property type="term" value="P:intracellular potassium ion homeostasis"/>
    <property type="evidence" value="ECO:0007669"/>
    <property type="project" value="TreeGrafter"/>
</dbReference>
<keyword evidence="5" id="KW-0406">Ion transport</keyword>
<feature type="transmembrane region" description="Helical" evidence="8">
    <location>
        <begin position="600"/>
        <end position="617"/>
    </location>
</feature>
<evidence type="ECO:0000256" key="2">
    <source>
        <dbReference type="ARBA" id="ARBA00022448"/>
    </source>
</evidence>
<feature type="transmembrane region" description="Helical" evidence="8">
    <location>
        <begin position="20"/>
        <end position="41"/>
    </location>
</feature>
<feature type="transmembrane region" description="Helical" evidence="8">
    <location>
        <begin position="80"/>
        <end position="101"/>
    </location>
</feature>
<dbReference type="GO" id="GO:0140107">
    <property type="term" value="F:high-affinity potassium ion transmembrane transporter activity"/>
    <property type="evidence" value="ECO:0007669"/>
    <property type="project" value="TreeGrafter"/>
</dbReference>
<evidence type="ECO:0000313" key="9">
    <source>
        <dbReference type="EMBL" id="KIY48549.1"/>
    </source>
</evidence>
<evidence type="ECO:0000256" key="4">
    <source>
        <dbReference type="ARBA" id="ARBA00022989"/>
    </source>
</evidence>
<keyword evidence="6 8" id="KW-0472">Membrane</keyword>
<feature type="transmembrane region" description="Helical" evidence="8">
    <location>
        <begin position="404"/>
        <end position="429"/>
    </location>
</feature>
<dbReference type="PANTHER" id="PTHR31064:SF30">
    <property type="entry name" value="HIGH-AFFINITY POTASSIUM TRANSPORT PROTEIN-RELATED"/>
    <property type="match status" value="1"/>
</dbReference>
<keyword evidence="2" id="KW-0813">Transport</keyword>
<evidence type="ECO:0000256" key="7">
    <source>
        <dbReference type="SAM" id="MobiDB-lite"/>
    </source>
</evidence>
<dbReference type="InterPro" id="IPR003445">
    <property type="entry name" value="Cat_transpt"/>
</dbReference>
<dbReference type="OrthoDB" id="9999863at2759"/>
<dbReference type="Pfam" id="PF02386">
    <property type="entry name" value="TrkH"/>
    <property type="match status" value="1"/>
</dbReference>
<evidence type="ECO:0000256" key="6">
    <source>
        <dbReference type="ARBA" id="ARBA00023136"/>
    </source>
</evidence>
<evidence type="ECO:0000256" key="1">
    <source>
        <dbReference type="ARBA" id="ARBA00004141"/>
    </source>
</evidence>
<organism evidence="9 10">
    <name type="scientific">Fistulina hepatica ATCC 64428</name>
    <dbReference type="NCBI Taxonomy" id="1128425"/>
    <lineage>
        <taxon>Eukaryota</taxon>
        <taxon>Fungi</taxon>
        <taxon>Dikarya</taxon>
        <taxon>Basidiomycota</taxon>
        <taxon>Agaricomycotina</taxon>
        <taxon>Agaricomycetes</taxon>
        <taxon>Agaricomycetidae</taxon>
        <taxon>Agaricales</taxon>
        <taxon>Fistulinaceae</taxon>
        <taxon>Fistulina</taxon>
    </lineage>
</organism>
<reference evidence="9 10" key="1">
    <citation type="journal article" date="2015" name="Fungal Genet. Biol.">
        <title>Evolution of novel wood decay mechanisms in Agaricales revealed by the genome sequences of Fistulina hepatica and Cylindrobasidium torrendii.</title>
        <authorList>
            <person name="Floudas D."/>
            <person name="Held B.W."/>
            <person name="Riley R."/>
            <person name="Nagy L.G."/>
            <person name="Koehler G."/>
            <person name="Ransdell A.S."/>
            <person name="Younus H."/>
            <person name="Chow J."/>
            <person name="Chiniquy J."/>
            <person name="Lipzen A."/>
            <person name="Tritt A."/>
            <person name="Sun H."/>
            <person name="Haridas S."/>
            <person name="LaButti K."/>
            <person name="Ohm R.A."/>
            <person name="Kues U."/>
            <person name="Blanchette R.A."/>
            <person name="Grigoriev I.V."/>
            <person name="Minto R.E."/>
            <person name="Hibbett D.S."/>
        </authorList>
    </citation>
    <scope>NUCLEOTIDE SEQUENCE [LARGE SCALE GENOMIC DNA]</scope>
    <source>
        <strain evidence="9 10">ATCC 64428</strain>
    </source>
</reference>
<dbReference type="GO" id="GO:0005886">
    <property type="term" value="C:plasma membrane"/>
    <property type="evidence" value="ECO:0007669"/>
    <property type="project" value="TreeGrafter"/>
</dbReference>
<feature type="transmembrane region" description="Helical" evidence="8">
    <location>
        <begin position="48"/>
        <end position="68"/>
    </location>
</feature>
<dbReference type="EMBL" id="KN881832">
    <property type="protein sequence ID" value="KIY48549.1"/>
    <property type="molecule type" value="Genomic_DNA"/>
</dbReference>
<dbReference type="Proteomes" id="UP000054144">
    <property type="component" value="Unassembled WGS sequence"/>
</dbReference>
<feature type="transmembrane region" description="Helical" evidence="8">
    <location>
        <begin position="469"/>
        <end position="493"/>
    </location>
</feature>
<keyword evidence="4 8" id="KW-1133">Transmembrane helix</keyword>
<comment type="subcellular location">
    <subcellularLocation>
        <location evidence="1">Membrane</location>
        <topology evidence="1">Multi-pass membrane protein</topology>
    </subcellularLocation>
</comment>
<evidence type="ECO:0000256" key="8">
    <source>
        <dbReference type="SAM" id="Phobius"/>
    </source>
</evidence>
<sequence>MSIKLKNWLQNHDCTEHLNFFRIHLICFIFIPLISAAIFYASNGEYHIAFIDALFMCYSAMTVTGLATVNLSTLTGFQQAMLYVLMLIGDFTVVSWIMVLVRKRFFRTHCEYISAPRKPRKRRGAISKDNIKISSPQFPTQAIREAALSSMRRPLVLPDMEKHADAPKTTPGNMLGEDFAVTSSPQMANSSQLPPETLTPTVSVATDGLHRRHTRSGVPLGSRQMTIVTRAMTTLPESSTLTPTKHEGFGGFPGPMRLLRQLIHRVSPSTYRTLHRKLTLPTQYTVDDRNEPWLPFGLTIFRNDDFDIEHLSDDKLELIGGAEYRALRFLSYALPLYFVGTQLATYLLFGPWLASTSKYDEVFTAQPRLVPKTWFSFFQVISAYTGGGLSLVDLGMVPFANAYLMIFALMFGILAGNQALVMPLSVLMLRSWIGSLLSKKGSETYQTCSFLLKHPRRCYLYLFPSHQTWFLVFCLVLFSAIEWSCFAVLDLGLEVYESLSVGQRAVLGLFQGIAARASGFSIVNLSATAPSLQFLYVVMMYIAVYPVAMSIRSTNVYEEKSLGVFEFSPDEPEPEKELNAVESTRERVGRYLGWHLRRQLYIDIWWLVWGVFLVAIIERGPLMDENEKWFDLFRVIFELVSAFGGIGLSLGTPLNNYSFSGALGPLSKLVIIVIMVRGRHRGLPVAVDRAVVLPGELVTSGTRERRNTTRTVDFADQVPPDPSLQSPRSVVLPGEPVTNGTRERRNTIRSIDFADQAPPDHGLLSPRSVVPETVFSRNGGYPQC</sequence>
<evidence type="ECO:0000256" key="3">
    <source>
        <dbReference type="ARBA" id="ARBA00022692"/>
    </source>
</evidence>
<accession>A0A0D7ADQ1</accession>
<name>A0A0D7ADQ1_9AGAR</name>
<proteinExistence type="predicted"/>
<feature type="transmembrane region" description="Helical" evidence="8">
    <location>
        <begin position="657"/>
        <end position="676"/>
    </location>
</feature>
<feature type="region of interest" description="Disordered" evidence="7">
    <location>
        <begin position="702"/>
        <end position="745"/>
    </location>
</feature>
<dbReference type="PANTHER" id="PTHR31064">
    <property type="entry name" value="POTASSIUM TRANSPORT PROTEIN DDB_G0292412-RELATED"/>
    <property type="match status" value="1"/>
</dbReference>
<dbReference type="GO" id="GO:1990573">
    <property type="term" value="P:potassium ion import across plasma membrane"/>
    <property type="evidence" value="ECO:0007669"/>
    <property type="project" value="TreeGrafter"/>
</dbReference>
<feature type="transmembrane region" description="Helical" evidence="8">
    <location>
        <begin position="334"/>
        <end position="354"/>
    </location>
</feature>
<evidence type="ECO:0000256" key="5">
    <source>
        <dbReference type="ARBA" id="ARBA00023065"/>
    </source>
</evidence>
<keyword evidence="10" id="KW-1185">Reference proteome</keyword>